<evidence type="ECO:0000313" key="2">
    <source>
        <dbReference type="EMBL" id="SEG32521.1"/>
    </source>
</evidence>
<feature type="transmembrane region" description="Helical" evidence="1">
    <location>
        <begin position="139"/>
        <end position="159"/>
    </location>
</feature>
<proteinExistence type="predicted"/>
<keyword evidence="1" id="KW-0812">Transmembrane</keyword>
<gene>
    <name evidence="2" type="ORF">SAMN05421847_2038</name>
</gene>
<accession>A0A1H5Z841</accession>
<feature type="transmembrane region" description="Helical" evidence="1">
    <location>
        <begin position="10"/>
        <end position="28"/>
    </location>
</feature>
<dbReference type="OrthoDB" id="1492034at2"/>
<sequence length="190" mass="23168">MTEKFTLRDILVYTLLGLIVLFFTYLYYPFEIGSIIKDSKDYSDLTVLLLIPISYLIGHILMSLDDVIFNGILVRFFPKEKPLKNKYWKFYNFFFFGYRNIGIRNKEEITNETFLKTCDKLITENKYEKAEYYQVMSDLFKGIVLIIFISIVFDIYLWRFEFWKLILIFLIWYRAKMFSAYYVRMIKRNI</sequence>
<keyword evidence="1" id="KW-1133">Transmembrane helix</keyword>
<evidence type="ECO:0000313" key="3">
    <source>
        <dbReference type="Proteomes" id="UP000236738"/>
    </source>
</evidence>
<dbReference type="EMBL" id="FNUS01000004">
    <property type="protein sequence ID" value="SEG32521.1"/>
    <property type="molecule type" value="Genomic_DNA"/>
</dbReference>
<dbReference type="AlphaFoldDB" id="A0A1H5Z841"/>
<dbReference type="RefSeq" id="WP_103913918.1">
    <property type="nucleotide sequence ID" value="NZ_FNUS01000004.1"/>
</dbReference>
<feature type="transmembrane region" description="Helical" evidence="1">
    <location>
        <begin position="48"/>
        <end position="77"/>
    </location>
</feature>
<reference evidence="3" key="1">
    <citation type="submission" date="2016-10" db="EMBL/GenBank/DDBJ databases">
        <authorList>
            <person name="Varghese N."/>
            <person name="Submissions S."/>
        </authorList>
    </citation>
    <scope>NUCLEOTIDE SEQUENCE [LARGE SCALE GENOMIC DNA]</scope>
    <source>
        <strain evidence="3">DSM 21580</strain>
    </source>
</reference>
<organism evidence="2 3">
    <name type="scientific">Halpernia humi</name>
    <dbReference type="NCBI Taxonomy" id="493375"/>
    <lineage>
        <taxon>Bacteria</taxon>
        <taxon>Pseudomonadati</taxon>
        <taxon>Bacteroidota</taxon>
        <taxon>Flavobacteriia</taxon>
        <taxon>Flavobacteriales</taxon>
        <taxon>Weeksellaceae</taxon>
        <taxon>Chryseobacterium group</taxon>
        <taxon>Halpernia</taxon>
    </lineage>
</organism>
<name>A0A1H5Z841_9FLAO</name>
<keyword evidence="3" id="KW-1185">Reference proteome</keyword>
<keyword evidence="1" id="KW-0472">Membrane</keyword>
<protein>
    <submittedName>
        <fullName evidence="2">Uncharacterized protein</fullName>
    </submittedName>
</protein>
<feature type="transmembrane region" description="Helical" evidence="1">
    <location>
        <begin position="165"/>
        <end position="183"/>
    </location>
</feature>
<evidence type="ECO:0000256" key="1">
    <source>
        <dbReference type="SAM" id="Phobius"/>
    </source>
</evidence>
<dbReference type="Proteomes" id="UP000236738">
    <property type="component" value="Unassembled WGS sequence"/>
</dbReference>